<sequence length="88" mass="10020">MHNRQWFLMLGLNADGERRVYKARLEDRIQAEQLAERLEFDDAATILDEAAVSRIGRYGYGFQLVFQIAPEISPADYGLGESETRQAA</sequence>
<name>A0A5B8R913_9ZZZZ</name>
<dbReference type="EMBL" id="MN079076">
    <property type="protein sequence ID" value="QEA03772.1"/>
    <property type="molecule type" value="Genomic_DNA"/>
</dbReference>
<protein>
    <submittedName>
        <fullName evidence="1">Uncharacterized protein</fullName>
    </submittedName>
</protein>
<reference evidence="1" key="1">
    <citation type="submission" date="2019-06" db="EMBL/GenBank/DDBJ databases">
        <authorList>
            <person name="Murdoch R.W."/>
            <person name="Fathepure B."/>
        </authorList>
    </citation>
    <scope>NUCLEOTIDE SEQUENCE</scope>
</reference>
<proteinExistence type="predicted"/>
<gene>
    <name evidence="1" type="ORF">KBTEX_00072</name>
</gene>
<accession>A0A5B8R913</accession>
<organism evidence="1">
    <name type="scientific">uncultured organism</name>
    <dbReference type="NCBI Taxonomy" id="155900"/>
    <lineage>
        <taxon>unclassified sequences</taxon>
        <taxon>environmental samples</taxon>
    </lineage>
</organism>
<evidence type="ECO:0000313" key="1">
    <source>
        <dbReference type="EMBL" id="QEA03772.1"/>
    </source>
</evidence>
<dbReference type="AlphaFoldDB" id="A0A5B8R913"/>